<gene>
    <name evidence="1" type="ORF">SAMN06297251_12716</name>
</gene>
<evidence type="ECO:0008006" key="3">
    <source>
        <dbReference type="Google" id="ProtNLM"/>
    </source>
</evidence>
<name>A0A1W2EJQ9_9HYPH</name>
<dbReference type="AlphaFoldDB" id="A0A1W2EJQ9"/>
<organism evidence="1 2">
    <name type="scientific">Fulvimarina manganoxydans</name>
    <dbReference type="NCBI Taxonomy" id="937218"/>
    <lineage>
        <taxon>Bacteria</taxon>
        <taxon>Pseudomonadati</taxon>
        <taxon>Pseudomonadota</taxon>
        <taxon>Alphaproteobacteria</taxon>
        <taxon>Hyphomicrobiales</taxon>
        <taxon>Aurantimonadaceae</taxon>
        <taxon>Fulvimarina</taxon>
    </lineage>
</organism>
<dbReference type="STRING" id="937218.SAMN06297251_12716"/>
<keyword evidence="2" id="KW-1185">Reference proteome</keyword>
<dbReference type="RefSeq" id="WP_084412382.1">
    <property type="nucleotide sequence ID" value="NZ_FWXR01000027.1"/>
</dbReference>
<dbReference type="OrthoDB" id="9767864at2"/>
<protein>
    <recommendedName>
        <fullName evidence="3">Phage tail protein</fullName>
    </recommendedName>
</protein>
<sequence>MTTPYIGASFSRTNDEPIPVLGADFSQTIIFDADDTVDATLFPADEPVRVSTSDPEVQAKWGTGAVRDHIRGINAQLENLNAGADVTVYRVTPGADSAATAAKIATALGQIGYVPDEVDATPRIVVAGMTDFRPDEEAASPVLAALAPALEQVLAVAPVDVSDDSRAASTADREFISSTRILPIGVKAVVYEGEDLVTRPMASRAAGLFIRVDNANQSKPFEPIANRQIQGLAKLSRNIRFSILDGSTEGQQMLKAQVAIAVKGKVNVDGSLASGGFTFIGADAATDDTTYQQIHQTRGADYITIKWIDITKRFLGQRITAGMAENYMLTILNMLKGHKAADDILGYNRDIFIKDQNQPDNIRLGSIKLDPRIEYAPMFKRVHADFHPYRPAVEGLIDDIVQKLSQVSA</sequence>
<dbReference type="Proteomes" id="UP000192656">
    <property type="component" value="Unassembled WGS sequence"/>
</dbReference>
<accession>A0A1W2EJQ9</accession>
<reference evidence="1 2" key="1">
    <citation type="submission" date="2017-04" db="EMBL/GenBank/DDBJ databases">
        <authorList>
            <person name="Afonso C.L."/>
            <person name="Miller P.J."/>
            <person name="Scott M.A."/>
            <person name="Spackman E."/>
            <person name="Goraichik I."/>
            <person name="Dimitrov K.M."/>
            <person name="Suarez D.L."/>
            <person name="Swayne D.E."/>
        </authorList>
    </citation>
    <scope>NUCLEOTIDE SEQUENCE [LARGE SCALE GENOMIC DNA]</scope>
    <source>
        <strain evidence="1 2">CGMCC 1.10972</strain>
    </source>
</reference>
<evidence type="ECO:0000313" key="2">
    <source>
        <dbReference type="Proteomes" id="UP000192656"/>
    </source>
</evidence>
<evidence type="ECO:0000313" key="1">
    <source>
        <dbReference type="EMBL" id="SMD09969.1"/>
    </source>
</evidence>
<proteinExistence type="predicted"/>
<dbReference type="EMBL" id="FWXR01000027">
    <property type="protein sequence ID" value="SMD09969.1"/>
    <property type="molecule type" value="Genomic_DNA"/>
</dbReference>